<gene>
    <name evidence="1" type="ORF">LCGC14_2158870</name>
</gene>
<feature type="non-terminal residue" evidence="1">
    <location>
        <position position="81"/>
    </location>
</feature>
<name>A0A0F9EFK9_9ZZZZ</name>
<comment type="caution">
    <text evidence="1">The sequence shown here is derived from an EMBL/GenBank/DDBJ whole genome shotgun (WGS) entry which is preliminary data.</text>
</comment>
<sequence>MPKHLFTIAALGHSVDVQTNMLSLFTILESITLPTALAAIPHFVIATVWAREEDEEGVTFIQRVSLITPGGDELVRGESSF</sequence>
<evidence type="ECO:0000313" key="1">
    <source>
        <dbReference type="EMBL" id="KKL65046.1"/>
    </source>
</evidence>
<accession>A0A0F9EFK9</accession>
<proteinExistence type="predicted"/>
<organism evidence="1">
    <name type="scientific">marine sediment metagenome</name>
    <dbReference type="NCBI Taxonomy" id="412755"/>
    <lineage>
        <taxon>unclassified sequences</taxon>
        <taxon>metagenomes</taxon>
        <taxon>ecological metagenomes</taxon>
    </lineage>
</organism>
<dbReference type="EMBL" id="LAZR01027657">
    <property type="protein sequence ID" value="KKL65046.1"/>
    <property type="molecule type" value="Genomic_DNA"/>
</dbReference>
<dbReference type="AlphaFoldDB" id="A0A0F9EFK9"/>
<reference evidence="1" key="1">
    <citation type="journal article" date="2015" name="Nature">
        <title>Complex archaea that bridge the gap between prokaryotes and eukaryotes.</title>
        <authorList>
            <person name="Spang A."/>
            <person name="Saw J.H."/>
            <person name="Jorgensen S.L."/>
            <person name="Zaremba-Niedzwiedzka K."/>
            <person name="Martijn J."/>
            <person name="Lind A.E."/>
            <person name="van Eijk R."/>
            <person name="Schleper C."/>
            <person name="Guy L."/>
            <person name="Ettema T.J."/>
        </authorList>
    </citation>
    <scope>NUCLEOTIDE SEQUENCE</scope>
</reference>
<protein>
    <submittedName>
        <fullName evidence="1">Uncharacterized protein</fullName>
    </submittedName>
</protein>